<dbReference type="GO" id="GO:0004460">
    <property type="term" value="F:L-lactate dehydrogenase (cytochrome) activity"/>
    <property type="evidence" value="ECO:0007669"/>
    <property type="project" value="TreeGrafter"/>
</dbReference>
<dbReference type="InterPro" id="IPR000262">
    <property type="entry name" value="FMN-dep_DH"/>
</dbReference>
<gene>
    <name evidence="4" type="ORF">MYCIT1_LOCUS5587</name>
</gene>
<dbReference type="SUPFAM" id="SSF51395">
    <property type="entry name" value="FMN-linked oxidoreductases"/>
    <property type="match status" value="1"/>
</dbReference>
<dbReference type="Pfam" id="PF01070">
    <property type="entry name" value="FMN_dh"/>
    <property type="match status" value="1"/>
</dbReference>
<feature type="signal peptide" evidence="2">
    <location>
        <begin position="1"/>
        <end position="21"/>
    </location>
</feature>
<dbReference type="GO" id="GO:0006089">
    <property type="term" value="P:lactate metabolic process"/>
    <property type="evidence" value="ECO:0007669"/>
    <property type="project" value="TreeGrafter"/>
</dbReference>
<dbReference type="Gene3D" id="3.20.20.70">
    <property type="entry name" value="Aldolase class I"/>
    <property type="match status" value="1"/>
</dbReference>
<evidence type="ECO:0000256" key="2">
    <source>
        <dbReference type="SAM" id="SignalP"/>
    </source>
</evidence>
<dbReference type="PANTHER" id="PTHR10578">
    <property type="entry name" value="S -2-HYDROXY-ACID OXIDASE-RELATED"/>
    <property type="match status" value="1"/>
</dbReference>
<dbReference type="Proteomes" id="UP001295794">
    <property type="component" value="Unassembled WGS sequence"/>
</dbReference>
<evidence type="ECO:0000256" key="1">
    <source>
        <dbReference type="ARBA" id="ARBA00001917"/>
    </source>
</evidence>
<name>A0AAD2JVZ4_9AGAR</name>
<accession>A0AAD2JVZ4</accession>
<comment type="cofactor">
    <cofactor evidence="1">
        <name>FMN</name>
        <dbReference type="ChEBI" id="CHEBI:58210"/>
    </cofactor>
</comment>
<feature type="domain" description="FMN-dependent dehydrogenase" evidence="3">
    <location>
        <begin position="21"/>
        <end position="97"/>
    </location>
</feature>
<proteinExistence type="predicted"/>
<dbReference type="EMBL" id="CAVNYO010000077">
    <property type="protein sequence ID" value="CAK5264968.1"/>
    <property type="molecule type" value="Genomic_DNA"/>
</dbReference>
<dbReference type="PANTHER" id="PTHR10578:SF101">
    <property type="entry name" value="L-LACTATE DEHYDROGENASE (CYTOCHROME B2)"/>
    <property type="match status" value="1"/>
</dbReference>
<evidence type="ECO:0000313" key="4">
    <source>
        <dbReference type="EMBL" id="CAK5264968.1"/>
    </source>
</evidence>
<keyword evidence="5" id="KW-1185">Reference proteome</keyword>
<feature type="chain" id="PRO_5042274334" description="FMN-dependent dehydrogenase domain-containing protein" evidence="2">
    <location>
        <begin position="22"/>
        <end position="110"/>
    </location>
</feature>
<protein>
    <recommendedName>
        <fullName evidence="3">FMN-dependent dehydrogenase domain-containing protein</fullName>
    </recommendedName>
</protein>
<evidence type="ECO:0000259" key="3">
    <source>
        <dbReference type="Pfam" id="PF01070"/>
    </source>
</evidence>
<organism evidence="4 5">
    <name type="scientific">Mycena citricolor</name>
    <dbReference type="NCBI Taxonomy" id="2018698"/>
    <lineage>
        <taxon>Eukaryota</taxon>
        <taxon>Fungi</taxon>
        <taxon>Dikarya</taxon>
        <taxon>Basidiomycota</taxon>
        <taxon>Agaricomycotina</taxon>
        <taxon>Agaricomycetes</taxon>
        <taxon>Agaricomycetidae</taxon>
        <taxon>Agaricales</taxon>
        <taxon>Marasmiineae</taxon>
        <taxon>Mycenaceae</taxon>
        <taxon>Mycena</taxon>
    </lineage>
</organism>
<keyword evidence="2" id="KW-0732">Signal</keyword>
<evidence type="ECO:0000313" key="5">
    <source>
        <dbReference type="Proteomes" id="UP001295794"/>
    </source>
</evidence>
<dbReference type="InterPro" id="IPR013785">
    <property type="entry name" value="Aldolase_TIM"/>
</dbReference>
<dbReference type="AlphaFoldDB" id="A0AAD2JVZ4"/>
<comment type="caution">
    <text evidence="4">The sequence shown here is derived from an EMBL/GenBank/DDBJ whole genome shotgun (WGS) entry which is preliminary data.</text>
</comment>
<reference evidence="4" key="1">
    <citation type="submission" date="2023-11" db="EMBL/GenBank/DDBJ databases">
        <authorList>
            <person name="De Vega J J."/>
            <person name="De Vega J J."/>
        </authorList>
    </citation>
    <scope>NUCLEOTIDE SEQUENCE</scope>
</reference>
<sequence>MEASRSVLACVFLLIFGKRVARNVLSHKAEAYYASAADDHITFVENARAFSRFFFNARVMKPVGTCDPSTTILGFKSSIPVFVSGAALAKLGHPLGTWLMFLLHHEFISF</sequence>